<dbReference type="InParanoid" id="M3XTK8"/>
<feature type="region of interest" description="Disordered" evidence="1">
    <location>
        <begin position="1"/>
        <end position="41"/>
    </location>
</feature>
<dbReference type="EMBL" id="AEYP01086354">
    <property type="status" value="NOT_ANNOTATED_CDS"/>
    <property type="molecule type" value="Genomic_DNA"/>
</dbReference>
<dbReference type="Ensembl" id="ENSMPUT00000002457.1">
    <property type="protein sequence ID" value="ENSMPUP00000002408.1"/>
    <property type="gene ID" value="ENSMPUG00000002434.1"/>
</dbReference>
<evidence type="ECO:0000256" key="1">
    <source>
        <dbReference type="SAM" id="MobiDB-lite"/>
    </source>
</evidence>
<accession>M3XTK8</accession>
<reference evidence="2" key="1">
    <citation type="submission" date="2024-06" db="UniProtKB">
        <authorList>
            <consortium name="Ensembl"/>
        </authorList>
    </citation>
    <scope>IDENTIFICATION</scope>
</reference>
<sequence length="87" mass="9102">MRNVPSIGRRRPVPGGCWAPRGGLGRHGTPGPRRHVAAASSRPGRRVPWGLWCAALGVIPARGGSALGKQGQALHLEGPLCVRLSEV</sequence>
<dbReference type="HOGENOM" id="CLU_2482764_0_0_1"/>
<organism evidence="2">
    <name type="scientific">Mustela putorius furo</name>
    <name type="common">European domestic ferret</name>
    <name type="synonym">Mustela furo</name>
    <dbReference type="NCBI Taxonomy" id="9669"/>
    <lineage>
        <taxon>Eukaryota</taxon>
        <taxon>Metazoa</taxon>
        <taxon>Chordata</taxon>
        <taxon>Craniata</taxon>
        <taxon>Vertebrata</taxon>
        <taxon>Euteleostomi</taxon>
        <taxon>Mammalia</taxon>
        <taxon>Eutheria</taxon>
        <taxon>Laurasiatheria</taxon>
        <taxon>Carnivora</taxon>
        <taxon>Caniformia</taxon>
        <taxon>Musteloidea</taxon>
        <taxon>Mustelidae</taxon>
        <taxon>Mustelinae</taxon>
        <taxon>Mustela</taxon>
    </lineage>
</organism>
<dbReference type="AlphaFoldDB" id="M3XTK8"/>
<evidence type="ECO:0000313" key="2">
    <source>
        <dbReference type="Ensembl" id="ENSMPUP00000002408.1"/>
    </source>
</evidence>
<dbReference type="EMBL" id="AEYP01086355">
    <property type="status" value="NOT_ANNOTATED_CDS"/>
    <property type="molecule type" value="Genomic_DNA"/>
</dbReference>
<dbReference type="EMBL" id="AEYP01086357">
    <property type="status" value="NOT_ANNOTATED_CDS"/>
    <property type="molecule type" value="Genomic_DNA"/>
</dbReference>
<protein>
    <submittedName>
        <fullName evidence="2">Uncharacterized protein</fullName>
    </submittedName>
</protein>
<proteinExistence type="predicted"/>
<dbReference type="EMBL" id="AEYP01086356">
    <property type="status" value="NOT_ANNOTATED_CDS"/>
    <property type="molecule type" value="Genomic_DNA"/>
</dbReference>
<name>M3XTK8_MUSPF</name>